<dbReference type="AlphaFoldDB" id="A0AAV4T689"/>
<organism evidence="1 2">
    <name type="scientific">Caerostris extrusa</name>
    <name type="common">Bark spider</name>
    <name type="synonym">Caerostris bankana</name>
    <dbReference type="NCBI Taxonomy" id="172846"/>
    <lineage>
        <taxon>Eukaryota</taxon>
        <taxon>Metazoa</taxon>
        <taxon>Ecdysozoa</taxon>
        <taxon>Arthropoda</taxon>
        <taxon>Chelicerata</taxon>
        <taxon>Arachnida</taxon>
        <taxon>Araneae</taxon>
        <taxon>Araneomorphae</taxon>
        <taxon>Entelegynae</taxon>
        <taxon>Araneoidea</taxon>
        <taxon>Araneidae</taxon>
        <taxon>Caerostris</taxon>
    </lineage>
</organism>
<dbReference type="Proteomes" id="UP001054945">
    <property type="component" value="Unassembled WGS sequence"/>
</dbReference>
<dbReference type="EMBL" id="BPLR01010736">
    <property type="protein sequence ID" value="GIY41650.1"/>
    <property type="molecule type" value="Genomic_DNA"/>
</dbReference>
<accession>A0AAV4T689</accession>
<reference evidence="1 2" key="1">
    <citation type="submission" date="2021-06" db="EMBL/GenBank/DDBJ databases">
        <title>Caerostris extrusa draft genome.</title>
        <authorList>
            <person name="Kono N."/>
            <person name="Arakawa K."/>
        </authorList>
    </citation>
    <scope>NUCLEOTIDE SEQUENCE [LARGE SCALE GENOMIC DNA]</scope>
</reference>
<name>A0AAV4T689_CAEEX</name>
<evidence type="ECO:0000313" key="2">
    <source>
        <dbReference type="Proteomes" id="UP001054945"/>
    </source>
</evidence>
<keyword evidence="2" id="KW-1185">Reference proteome</keyword>
<gene>
    <name evidence="1" type="ORF">CEXT_598121</name>
</gene>
<protein>
    <submittedName>
        <fullName evidence="1">Uncharacterized protein</fullName>
    </submittedName>
</protein>
<sequence>MSTKPQGMSMTFTLIVNHDIGHCHFAHMASGLIAIEIGLRLYGIEFIVHYHRHYGFPMLAEESSDHRWVFLHEDMHGLCPILRNTIKTGGQTHN</sequence>
<comment type="caution">
    <text evidence="1">The sequence shown here is derived from an EMBL/GenBank/DDBJ whole genome shotgun (WGS) entry which is preliminary data.</text>
</comment>
<evidence type="ECO:0000313" key="1">
    <source>
        <dbReference type="EMBL" id="GIY41650.1"/>
    </source>
</evidence>
<proteinExistence type="predicted"/>